<protein>
    <recommendedName>
        <fullName evidence="2">PLD phosphodiesterase domain-containing protein</fullName>
    </recommendedName>
</protein>
<evidence type="ECO:0000313" key="1">
    <source>
        <dbReference type="EMBL" id="VFU19595.1"/>
    </source>
</evidence>
<accession>A0A485M8H6</accession>
<proteinExistence type="predicted"/>
<reference evidence="1" key="1">
    <citation type="submission" date="2019-03" db="EMBL/GenBank/DDBJ databases">
        <authorList>
            <person name="Hao L."/>
        </authorList>
    </citation>
    <scope>NUCLEOTIDE SEQUENCE</scope>
</reference>
<dbReference type="InterPro" id="IPR059166">
    <property type="entry name" value="PLD-like_cat"/>
</dbReference>
<evidence type="ECO:0008006" key="2">
    <source>
        <dbReference type="Google" id="ProtNLM"/>
    </source>
</evidence>
<dbReference type="Gene3D" id="3.30.870.10">
    <property type="entry name" value="Endonuclease Chain A"/>
    <property type="match status" value="1"/>
</dbReference>
<dbReference type="AlphaFoldDB" id="A0A485M8H6"/>
<sequence length="604" mass="68301">MDWGALKMFRPAEDRLDYASILVPPAGYKCEFAIGTTYSLDLEALIGVPLALFLGEEMDGTLLENPVYVLEALRKSADRFVLFCEGGQIKVPNKANPVFALLESSIFEVVLKKERSFHPKVWLVKYIDSNGKALYRLIVLSRNLTFDRSWDVAVVLEGEASGGETLKNRPLIDFLTYLRESASDRKKKKLIDSIAGELSYVHFQTGDKHYSDYSFLPLGIGEGYDRASTGLFENYHGLLVISPFLSRDIVQELDGLALKNAHKTLITRKAEVSKLTDELLASFDCYCLKDTVVDGESAFSETGGSADLQRQDIHAKLYFKTKSGEHNIYVGSANCSKHAWDGNVEFMLRIKYEKWGFRISQIIDELFGRNNKDYDERQNPFERIIAIPEATLEKEDIQERLKKAIKRLCRSRKNAQVIENSGKYSISIQFDRRFIAADVDLAIAALGGGKSVKLESTTLLPGLSLLELGEFYIVTARIGEDSLRRVIKIRTEGIPAERDSRVFKSIIKDQNTFLRYVAFLLSDDYLLAALEQAGQRAAPAKGWNLQGYDKPVLYEKMLRAAAKSPEKLREVEAIIQRLNDQEIVPPEFDKLYTTFLKACRRVKT</sequence>
<gene>
    <name evidence="1" type="ORF">SCFA_870002</name>
</gene>
<dbReference type="SUPFAM" id="SSF56024">
    <property type="entry name" value="Phospholipase D/nuclease"/>
    <property type="match status" value="1"/>
</dbReference>
<name>A0A485M8H6_9ZZZZ</name>
<dbReference type="EMBL" id="CAADRN010000391">
    <property type="protein sequence ID" value="VFU19595.1"/>
    <property type="molecule type" value="Genomic_DNA"/>
</dbReference>
<dbReference type="CDD" id="cd09176">
    <property type="entry name" value="PLDc_unchar6"/>
    <property type="match status" value="1"/>
</dbReference>
<organism evidence="1">
    <name type="scientific">anaerobic digester metagenome</name>
    <dbReference type="NCBI Taxonomy" id="1263854"/>
    <lineage>
        <taxon>unclassified sequences</taxon>
        <taxon>metagenomes</taxon>
        <taxon>ecological metagenomes</taxon>
    </lineage>
</organism>